<proteinExistence type="predicted"/>
<organism evidence="1 2">
    <name type="scientific">Danaus chrysippus</name>
    <name type="common">African queen</name>
    <dbReference type="NCBI Taxonomy" id="151541"/>
    <lineage>
        <taxon>Eukaryota</taxon>
        <taxon>Metazoa</taxon>
        <taxon>Ecdysozoa</taxon>
        <taxon>Arthropoda</taxon>
        <taxon>Hexapoda</taxon>
        <taxon>Insecta</taxon>
        <taxon>Pterygota</taxon>
        <taxon>Neoptera</taxon>
        <taxon>Endopterygota</taxon>
        <taxon>Lepidoptera</taxon>
        <taxon>Glossata</taxon>
        <taxon>Ditrysia</taxon>
        <taxon>Papilionoidea</taxon>
        <taxon>Nymphalidae</taxon>
        <taxon>Danainae</taxon>
        <taxon>Danaini</taxon>
        <taxon>Danaina</taxon>
        <taxon>Danaus</taxon>
        <taxon>Anosia</taxon>
    </lineage>
</organism>
<keyword evidence="2" id="KW-1185">Reference proteome</keyword>
<dbReference type="EMBL" id="CAKASE010000079">
    <property type="protein sequence ID" value="CAG9579537.1"/>
    <property type="molecule type" value="Genomic_DNA"/>
</dbReference>
<comment type="caution">
    <text evidence="1">The sequence shown here is derived from an EMBL/GenBank/DDBJ whole genome shotgun (WGS) entry which is preliminary data.</text>
</comment>
<protein>
    <submittedName>
        <fullName evidence="1">(African queen) hypothetical protein</fullName>
    </submittedName>
</protein>
<dbReference type="AlphaFoldDB" id="A0A8J2R5R5"/>
<name>A0A8J2R5R5_9NEOP</name>
<accession>A0A8J2R5R5</accession>
<sequence length="76" mass="8480">MGGAQGRARQWLRSFRAYTLYWSERDNARESRRLDVACYLSCPPPPLPALPGAPSLLPPGRSGPRLLETLQFIPVT</sequence>
<evidence type="ECO:0000313" key="1">
    <source>
        <dbReference type="EMBL" id="CAG9579537.1"/>
    </source>
</evidence>
<reference evidence="1" key="1">
    <citation type="submission" date="2021-09" db="EMBL/GenBank/DDBJ databases">
        <authorList>
            <person name="Martin H S."/>
        </authorList>
    </citation>
    <scope>NUCLEOTIDE SEQUENCE</scope>
</reference>
<gene>
    <name evidence="1" type="ORF">DCHRY22_LOCUS13151</name>
</gene>
<dbReference type="Proteomes" id="UP000789524">
    <property type="component" value="Unassembled WGS sequence"/>
</dbReference>
<evidence type="ECO:0000313" key="2">
    <source>
        <dbReference type="Proteomes" id="UP000789524"/>
    </source>
</evidence>